<protein>
    <submittedName>
        <fullName evidence="1">Uncharacterized protein</fullName>
    </submittedName>
</protein>
<dbReference type="AlphaFoldDB" id="A0A1I6L5H8"/>
<evidence type="ECO:0000313" key="2">
    <source>
        <dbReference type="Proteomes" id="UP000199062"/>
    </source>
</evidence>
<accession>A0A1I6L5H8</accession>
<dbReference type="OrthoDB" id="300179at2157"/>
<organism evidence="1 2">
    <name type="scientific">Halomicrobium zhouii</name>
    <dbReference type="NCBI Taxonomy" id="767519"/>
    <lineage>
        <taxon>Archaea</taxon>
        <taxon>Methanobacteriati</taxon>
        <taxon>Methanobacteriota</taxon>
        <taxon>Stenosarchaea group</taxon>
        <taxon>Halobacteria</taxon>
        <taxon>Halobacteriales</taxon>
        <taxon>Haloarculaceae</taxon>
        <taxon>Halomicrobium</taxon>
    </lineage>
</organism>
<proteinExistence type="predicted"/>
<evidence type="ECO:0000313" key="1">
    <source>
        <dbReference type="EMBL" id="SFR98520.1"/>
    </source>
</evidence>
<dbReference type="EMBL" id="FOZK01000002">
    <property type="protein sequence ID" value="SFR98520.1"/>
    <property type="molecule type" value="Genomic_DNA"/>
</dbReference>
<dbReference type="Pfam" id="PF19123">
    <property type="entry name" value="DUF5807"/>
    <property type="match status" value="1"/>
</dbReference>
<dbReference type="Proteomes" id="UP000199062">
    <property type="component" value="Unassembled WGS sequence"/>
</dbReference>
<dbReference type="RefSeq" id="WP_089816431.1">
    <property type="nucleotide sequence ID" value="NZ_FOZK01000002.1"/>
</dbReference>
<dbReference type="InterPro" id="IPR043830">
    <property type="entry name" value="DUF5807"/>
</dbReference>
<reference evidence="1 2" key="1">
    <citation type="submission" date="2016-10" db="EMBL/GenBank/DDBJ databases">
        <authorList>
            <person name="de Groot N.N."/>
        </authorList>
    </citation>
    <scope>NUCLEOTIDE SEQUENCE [LARGE SCALE GENOMIC DNA]</scope>
    <source>
        <strain evidence="1 2">CGMCC 1.10457</strain>
    </source>
</reference>
<sequence>MSKREEFLAGERVEDIAFFLHEDSVGNVDALSEYAEQVGDGLVLVLDGDQGRSAFQSATGLDPMALAKRAMGTDGEIDRDLTGGVCPNADGESAEDHVVKFVFAFAEEQNEEVGGIYERGDVVHSYAVCTCGEAYSEKWVVGEE</sequence>
<name>A0A1I6L5H8_9EURY</name>
<keyword evidence="2" id="KW-1185">Reference proteome</keyword>
<gene>
    <name evidence="1" type="ORF">SAMN05216559_2048</name>
</gene>
<dbReference type="STRING" id="767519.SAMN05216559_2048"/>